<keyword evidence="3 8" id="KW-1133">Transmembrane helix</keyword>
<dbReference type="GO" id="GO:0005886">
    <property type="term" value="C:plasma membrane"/>
    <property type="evidence" value="ECO:0007669"/>
    <property type="project" value="TreeGrafter"/>
</dbReference>
<evidence type="ECO:0000256" key="5">
    <source>
        <dbReference type="ARBA" id="ARBA00023180"/>
    </source>
</evidence>
<feature type="region of interest" description="Disordered" evidence="7">
    <location>
        <begin position="388"/>
        <end position="419"/>
    </location>
</feature>
<keyword evidence="5" id="KW-0325">Glycoprotein</keyword>
<dbReference type="PANTHER" id="PTHR15819:SF11">
    <property type="entry name" value="MID1, ISOFORM A"/>
    <property type="match status" value="1"/>
</dbReference>
<feature type="compositionally biased region" description="Basic and acidic residues" evidence="7">
    <location>
        <begin position="901"/>
        <end position="942"/>
    </location>
</feature>
<dbReference type="RefSeq" id="XP_022652265.1">
    <property type="nucleotide sequence ID" value="XM_022796530.1"/>
</dbReference>
<keyword evidence="10" id="KW-1185">Reference proteome</keyword>
<dbReference type="InterPro" id="IPR055288">
    <property type="entry name" value="NALCN_aux_factor_1/2"/>
</dbReference>
<comment type="subcellular location">
    <subcellularLocation>
        <location evidence="1">Membrane</location>
        <topology evidence="1">Multi-pass membrane protein</topology>
    </subcellularLocation>
</comment>
<dbReference type="Proteomes" id="UP000594260">
    <property type="component" value="Unplaced"/>
</dbReference>
<protein>
    <submittedName>
        <fullName evidence="9">Uncharacterized protein</fullName>
    </submittedName>
</protein>
<evidence type="ECO:0000256" key="1">
    <source>
        <dbReference type="ARBA" id="ARBA00004141"/>
    </source>
</evidence>
<dbReference type="GO" id="GO:0098703">
    <property type="term" value="P:calcium ion import across plasma membrane"/>
    <property type="evidence" value="ECO:0007669"/>
    <property type="project" value="TreeGrafter"/>
</dbReference>
<evidence type="ECO:0000256" key="8">
    <source>
        <dbReference type="SAM" id="Phobius"/>
    </source>
</evidence>
<evidence type="ECO:0000256" key="6">
    <source>
        <dbReference type="ARBA" id="ARBA00029445"/>
    </source>
</evidence>
<proteinExistence type="inferred from homology"/>
<feature type="compositionally biased region" description="Low complexity" evidence="7">
    <location>
        <begin position="1341"/>
        <end position="1351"/>
    </location>
</feature>
<sequence length="1453" mass="162088">MSSINKIQQRAVVVVAARVSSQRKNKQKREDGNDEEKKAAACSATVVNVANGTVSLVSSNVRSEHANVECVKSASVGATTWRTGSGICAPPRKGSSPLTRGWQTKLIQVANDDKTVQPVNWRRKWWMKRNVTTRKQIKRKTWTNSKINPGSKVPETVPENTTTFSRIANHDGALLWPEVEAVTSNHDHGEESLLMQQVTMAADIEKYQSVDRRDTCHRHGHYRQHSIRPGRPTWFHHQMPSSRYPSLRGVCVSTKDRHDLGCQKKILNEHFNCVDCHPKNHLTDETVQELLMLRHLWTLRNCQDSRMLIRPQTPISVPKQIEPIIVISIAKVRQKCAKSRQKKAAPAPPMSSPSRRRFVRPSSANHRYFPSATARVSWARRLSWVSRPSPWPGPSPPSKSETERGSKHQQIQRLNSNNSWSSKKYQTTTVIEVPVSAACSQKSFCYNYNYYYCYYRRNHSTMHASVSSSMLKGIPALLQYYVAISSNVRLRRRQQQHDEAGQWPYFRSAKICQRNQRKRQENPIHRNQQRQQQQCIGNDKERQPVSHLLSSALAVSHDVFFPYLKTHVVLTTLTKASSASNHVNVNNSVEATGDALPIDSTLLSRRSASGQTQSFSLDNSSSISSSNSSSNVCRATNVQCRYLFDKRTPAKSTFPSLMLPSLPPPSSTCPALPPALISLRKEVTSTTTTKESSCDGKLPTATIIRKSSSSEKSTSTTVTTTARASSLTLPTNSHLCNGQKPPRYKECTSHGRVAAARGTLRAFRLQHAVVYCLLYLLVLLVPKPCQGFDIDMQQQPQQQQQQQQQQAKFRCPETCNYETPEMPTFEEFCSRPQPQPRMQPTPTPSALIAQRIRSDAATPGGARGQPAYPQIPGGTVMLPKNGKSRANLSGDRLGPPGKKAQFKEFKELTRKPPRLRETNDQENEHNRDHERDHDPDIDHDARILPTGHDSTGRSIPVAVPVPFSADEESGQPSLSAEMAPRTMQSNSGASRDAVETGEIRNRRHVPGVEADPPLPPASQTGLESLGGASQDDHGDPNNNNSKRKNRNGSASESRPKISGVEKPLDVGSAALTSLARSKIKSVVAAKEDKEHESLLLMDEPTSTDSANGGNRVPRLRICEHISPDMLLDRKRFCNASLEERSKMWDRLWNEDRKACETVCQMEKLFDRFDCNLRYSVRWSCRHCQDSYREWTCAMQLPIFHPVTGELWKPCRSLCTDVEERCPHFHPIQGEAYAGEPLFYCIDPNIPEPEEYSPYASDGRCYLACWLKENPKARLPEKVINTDLLTFTNPTNKDEGSQVSSKAYQTAVSRSGKDRGDNTPVGTLDLETTSASLSLNGVVLDTNTESGEGENSTTERDHQACPAIDWLVEDPSIERVGADNRRSQPASSAASTTRGSSKGMKIFGALCVILYGFLSKQAPWSGRSLLVAFCTVVSIACLISSVSLQQRCFHTAAT</sequence>
<feature type="compositionally biased region" description="Low complexity" evidence="7">
    <location>
        <begin position="614"/>
        <end position="630"/>
    </location>
</feature>
<evidence type="ECO:0000256" key="2">
    <source>
        <dbReference type="ARBA" id="ARBA00022692"/>
    </source>
</evidence>
<dbReference type="GO" id="GO:0015275">
    <property type="term" value="F:stretch-activated, monoatomic cation-selective, calcium channel activity"/>
    <property type="evidence" value="ECO:0007669"/>
    <property type="project" value="TreeGrafter"/>
</dbReference>
<feature type="region of interest" description="Disordered" evidence="7">
    <location>
        <begin position="856"/>
        <end position="1063"/>
    </location>
</feature>
<keyword evidence="4 8" id="KW-0472">Membrane</keyword>
<organism evidence="9 10">
    <name type="scientific">Varroa destructor</name>
    <name type="common">Honeybee mite</name>
    <dbReference type="NCBI Taxonomy" id="109461"/>
    <lineage>
        <taxon>Eukaryota</taxon>
        <taxon>Metazoa</taxon>
        <taxon>Ecdysozoa</taxon>
        <taxon>Arthropoda</taxon>
        <taxon>Chelicerata</taxon>
        <taxon>Arachnida</taxon>
        <taxon>Acari</taxon>
        <taxon>Parasitiformes</taxon>
        <taxon>Mesostigmata</taxon>
        <taxon>Gamasina</taxon>
        <taxon>Dermanyssoidea</taxon>
        <taxon>Varroidae</taxon>
        <taxon>Varroa</taxon>
    </lineage>
</organism>
<dbReference type="CTD" id="4281"/>
<dbReference type="PANTHER" id="PTHR15819">
    <property type="entry name" value="TRANSMEMBRANE PROTEIN FAM155"/>
    <property type="match status" value="1"/>
</dbReference>
<keyword evidence="2 8" id="KW-0812">Transmembrane</keyword>
<feature type="region of interest" description="Disordered" evidence="7">
    <location>
        <begin position="337"/>
        <end position="362"/>
    </location>
</feature>
<feature type="compositionally biased region" description="Polar residues" evidence="7">
    <location>
        <begin position="1288"/>
        <end position="1308"/>
    </location>
</feature>
<accession>A0A7M7JI86</accession>
<evidence type="ECO:0000313" key="9">
    <source>
        <dbReference type="EnsemblMetazoa" id="XP_022652265"/>
    </source>
</evidence>
<comment type="similarity">
    <text evidence="6">Belongs to the NALF family.</text>
</comment>
<evidence type="ECO:0000256" key="3">
    <source>
        <dbReference type="ARBA" id="ARBA00022989"/>
    </source>
</evidence>
<feature type="region of interest" description="Disordered" evidence="7">
    <location>
        <begin position="1340"/>
        <end position="1359"/>
    </location>
</feature>
<feature type="region of interest" description="Disordered" evidence="7">
    <location>
        <begin position="516"/>
        <end position="538"/>
    </location>
</feature>
<dbReference type="OrthoDB" id="10047996at2759"/>
<dbReference type="InParanoid" id="A0A7M7JI86"/>
<feature type="region of interest" description="Disordered" evidence="7">
    <location>
        <begin position="1288"/>
        <end position="1323"/>
    </location>
</feature>
<dbReference type="GeneID" id="111246628"/>
<feature type="region of interest" description="Disordered" evidence="7">
    <location>
        <begin position="610"/>
        <end position="630"/>
    </location>
</feature>
<feature type="region of interest" description="Disordered" evidence="7">
    <location>
        <begin position="1375"/>
        <end position="1395"/>
    </location>
</feature>
<dbReference type="KEGG" id="vde:111246628"/>
<evidence type="ECO:0000313" key="10">
    <source>
        <dbReference type="Proteomes" id="UP000594260"/>
    </source>
</evidence>
<reference evidence="9" key="1">
    <citation type="submission" date="2021-01" db="UniProtKB">
        <authorList>
            <consortium name="EnsemblMetazoa"/>
        </authorList>
    </citation>
    <scope>IDENTIFICATION</scope>
</reference>
<evidence type="ECO:0000256" key="7">
    <source>
        <dbReference type="SAM" id="MobiDB-lite"/>
    </source>
</evidence>
<dbReference type="EnsemblMetazoa" id="XM_022796530">
    <property type="protein sequence ID" value="XP_022652265"/>
    <property type="gene ID" value="LOC111246628"/>
</dbReference>
<feature type="compositionally biased region" description="Polar residues" evidence="7">
    <location>
        <begin position="408"/>
        <end position="419"/>
    </location>
</feature>
<evidence type="ECO:0000256" key="4">
    <source>
        <dbReference type="ARBA" id="ARBA00023136"/>
    </source>
</evidence>
<name>A0A7M7JI86_VARDE</name>
<feature type="transmembrane region" description="Helical" evidence="8">
    <location>
        <begin position="1424"/>
        <end position="1443"/>
    </location>
</feature>